<dbReference type="EMBL" id="MU404350">
    <property type="protein sequence ID" value="KAI1617398.1"/>
    <property type="molecule type" value="Genomic_DNA"/>
</dbReference>
<name>A0AAN6E403_9EURO</name>
<protein>
    <submittedName>
        <fullName evidence="1">Duf1479 domain-containing protein</fullName>
    </submittedName>
</protein>
<evidence type="ECO:0000313" key="1">
    <source>
        <dbReference type="EMBL" id="KAI1617398.1"/>
    </source>
</evidence>
<organism evidence="1 2">
    <name type="scientific">Exophiala viscosa</name>
    <dbReference type="NCBI Taxonomy" id="2486360"/>
    <lineage>
        <taxon>Eukaryota</taxon>
        <taxon>Fungi</taxon>
        <taxon>Dikarya</taxon>
        <taxon>Ascomycota</taxon>
        <taxon>Pezizomycotina</taxon>
        <taxon>Eurotiomycetes</taxon>
        <taxon>Chaetothyriomycetidae</taxon>
        <taxon>Chaetothyriales</taxon>
        <taxon>Herpotrichiellaceae</taxon>
        <taxon>Exophiala</taxon>
    </lineage>
</organism>
<dbReference type="Gene3D" id="2.60.120.330">
    <property type="entry name" value="B-lactam Antibiotic, Isopenicillin N Synthase, Chain"/>
    <property type="match status" value="1"/>
</dbReference>
<accession>A0AAN6E403</accession>
<evidence type="ECO:0000313" key="2">
    <source>
        <dbReference type="Proteomes" id="UP001203852"/>
    </source>
</evidence>
<keyword evidence="2" id="KW-1185">Reference proteome</keyword>
<dbReference type="SUPFAM" id="SSF51197">
    <property type="entry name" value="Clavaminate synthase-like"/>
    <property type="match status" value="1"/>
</dbReference>
<dbReference type="PANTHER" id="PTHR30613:SF1">
    <property type="entry name" value="DUF1479 DOMAIN PROTEIN (AFU_ORTHOLOGUE AFUA_5G09280)"/>
    <property type="match status" value="1"/>
</dbReference>
<dbReference type="PANTHER" id="PTHR30613">
    <property type="entry name" value="UNCHARACTERIZED PROTEIN YBIU-RELATED"/>
    <property type="match status" value="1"/>
</dbReference>
<reference evidence="1" key="1">
    <citation type="journal article" date="2022" name="bioRxiv">
        <title>Deciphering the potential niche of two novel black yeast fungi from a biological soil crust based on their genomes, phenotypes, and melanin regulation.</title>
        <authorList>
            <consortium name="DOE Joint Genome Institute"/>
            <person name="Carr E.C."/>
            <person name="Barton Q."/>
            <person name="Grambo S."/>
            <person name="Sullivan M."/>
            <person name="Renfro C.M."/>
            <person name="Kuo A."/>
            <person name="Pangilinan J."/>
            <person name="Lipzen A."/>
            <person name="Keymanesh K."/>
            <person name="Savage E."/>
            <person name="Barry K."/>
            <person name="Grigoriev I.V."/>
            <person name="Riekhof W.R."/>
            <person name="Harris S.S."/>
        </authorList>
    </citation>
    <scope>NUCLEOTIDE SEQUENCE</scope>
    <source>
        <strain evidence="1">JF 03-4F</strain>
    </source>
</reference>
<proteinExistence type="predicted"/>
<dbReference type="AlphaFoldDB" id="A0AAN6E403"/>
<dbReference type="InterPro" id="IPR027443">
    <property type="entry name" value="IPNS-like_sf"/>
</dbReference>
<gene>
    <name evidence="1" type="ORF">EDD36DRAFT_449643</name>
</gene>
<dbReference type="InterPro" id="IPR010856">
    <property type="entry name" value="Gig2-like"/>
</dbReference>
<sequence length="408" mass="44827">MPARTIPPSASTTWPAGWPSFIPKDNDPSDTFQLELKRSLVAEYGADNLEQAWIKTCNKLKEITSRIARQGSSAVPVLTYDQDTGCFIVRDVIPHNEATDCFEDLQQFMADNGENITGWPAKNPAIFHLYSSPVQLKLRTHPRQLNLQYLINSLFSDGTLKTPEEQSAQLLPVLYPDALRIRQPGQDFLGLGPHIDGGSLVRWCDGPYSLTYSRILSGKPEEYDPYDLTHRRAANSSLFPGGAQCSVLRGFQGWTALTSCAPGEGGLMLLPDIQAVTAYMILRPFFKPPPEECDLLDPESWTIDTETGWFPGTYRWDSQLLSPASHPHLCLEQTLVSAPRVEPGDTICRDLTQGEGAGLCCIYPCGAVNTKKQGVYPKLLAGPIGRESSGGLQVPGWCRPGAGAEYAK</sequence>
<dbReference type="Proteomes" id="UP001203852">
    <property type="component" value="Unassembled WGS sequence"/>
</dbReference>
<comment type="caution">
    <text evidence="1">The sequence shown here is derived from an EMBL/GenBank/DDBJ whole genome shotgun (WGS) entry which is preliminary data.</text>
</comment>
<dbReference type="Pfam" id="PF07350">
    <property type="entry name" value="Gig2-like"/>
    <property type="match status" value="1"/>
</dbReference>